<evidence type="ECO:0000313" key="1">
    <source>
        <dbReference type="EMBL" id="PIR44635.1"/>
    </source>
</evidence>
<protein>
    <submittedName>
        <fullName evidence="1">Uncharacterized protein</fullName>
    </submittedName>
</protein>
<evidence type="ECO:0000313" key="2">
    <source>
        <dbReference type="Proteomes" id="UP000228767"/>
    </source>
</evidence>
<comment type="caution">
    <text evidence="1">The sequence shown here is derived from an EMBL/GenBank/DDBJ whole genome shotgun (WGS) entry which is preliminary data.</text>
</comment>
<dbReference type="Proteomes" id="UP000228767">
    <property type="component" value="Unassembled WGS sequence"/>
</dbReference>
<sequence>MVVVGGRRRPQGGPSMKLFTNLVLVFALYGGSVVEAIPMPTFMMQVQEGFAEEFANRRHLGMGPSAKSREESLARARQLVDWLAGSNESPCHPEVTREDYASALGFSSPAEAARTLKDPTPGKRWRFTMVERAIPVKAAKRSHLWLGEIRWHYSGLSVGQYCLVDSQERVSVELGRLDVLKVRPVKQTVKIQTTVIRRHHYKKEQK</sequence>
<proteinExistence type="predicted"/>
<gene>
    <name evidence="1" type="ORF">COV10_03985</name>
</gene>
<name>A0A2H0RFQ8_9BACT</name>
<accession>A0A2H0RFQ8</accession>
<reference evidence="1 2" key="1">
    <citation type="submission" date="2017-09" db="EMBL/GenBank/DDBJ databases">
        <title>Depth-based differentiation of microbial function through sediment-hosted aquifers and enrichment of novel symbionts in the deep terrestrial subsurface.</title>
        <authorList>
            <person name="Probst A.J."/>
            <person name="Ladd B."/>
            <person name="Jarett J.K."/>
            <person name="Geller-Mcgrath D.E."/>
            <person name="Sieber C.M."/>
            <person name="Emerson J.B."/>
            <person name="Anantharaman K."/>
            <person name="Thomas B.C."/>
            <person name="Malmstrom R."/>
            <person name="Stieglmeier M."/>
            <person name="Klingl A."/>
            <person name="Woyke T."/>
            <person name="Ryan C.M."/>
            <person name="Banfield J.F."/>
        </authorList>
    </citation>
    <scope>NUCLEOTIDE SEQUENCE [LARGE SCALE GENOMIC DNA]</scope>
    <source>
        <strain evidence="1">CG10_big_fil_rev_8_21_14_0_10_51_16</strain>
    </source>
</reference>
<dbReference type="AlphaFoldDB" id="A0A2H0RFQ8"/>
<organism evidence="1 2">
    <name type="scientific">Candidatus Vogelbacteria bacterium CG10_big_fil_rev_8_21_14_0_10_51_16</name>
    <dbReference type="NCBI Taxonomy" id="1975045"/>
    <lineage>
        <taxon>Bacteria</taxon>
        <taxon>Candidatus Vogeliibacteriota</taxon>
    </lineage>
</organism>
<dbReference type="EMBL" id="PCYI01000025">
    <property type="protein sequence ID" value="PIR44635.1"/>
    <property type="molecule type" value="Genomic_DNA"/>
</dbReference>